<dbReference type="SMART" id="SM00892">
    <property type="entry name" value="Endonuclease_NS"/>
    <property type="match status" value="1"/>
</dbReference>
<evidence type="ECO:0000259" key="3">
    <source>
        <dbReference type="SMART" id="SM00892"/>
    </source>
</evidence>
<feature type="domain" description="DNA/RNA non-specific endonuclease/pyrophosphatase/phosphodiesterase" evidence="3">
    <location>
        <begin position="56"/>
        <end position="265"/>
    </location>
</feature>
<reference evidence="4" key="1">
    <citation type="submission" date="2025-08" db="UniProtKB">
        <authorList>
            <consortium name="Ensembl"/>
        </authorList>
    </citation>
    <scope>IDENTIFICATION</scope>
</reference>
<dbReference type="InterPro" id="IPR020821">
    <property type="entry name" value="ENPP1-3/EXOG-like_nuc-like"/>
</dbReference>
<dbReference type="Gene3D" id="3.40.570.10">
    <property type="entry name" value="Extracellular Endonuclease, subunit A"/>
    <property type="match status" value="1"/>
</dbReference>
<organism evidence="4 5">
    <name type="scientific">Naja naja</name>
    <name type="common">Indian cobra</name>
    <dbReference type="NCBI Taxonomy" id="35670"/>
    <lineage>
        <taxon>Eukaryota</taxon>
        <taxon>Metazoa</taxon>
        <taxon>Chordata</taxon>
        <taxon>Craniata</taxon>
        <taxon>Vertebrata</taxon>
        <taxon>Euteleostomi</taxon>
        <taxon>Lepidosauria</taxon>
        <taxon>Squamata</taxon>
        <taxon>Bifurcata</taxon>
        <taxon>Unidentata</taxon>
        <taxon>Episquamata</taxon>
        <taxon>Toxicofera</taxon>
        <taxon>Serpentes</taxon>
        <taxon>Colubroidea</taxon>
        <taxon>Elapidae</taxon>
        <taxon>Elapinae</taxon>
        <taxon>Naja</taxon>
    </lineage>
</organism>
<keyword evidence="1" id="KW-0732">Signal</keyword>
<dbReference type="GeneTree" id="ENSGT01030000234592"/>
<dbReference type="InterPro" id="IPR044925">
    <property type="entry name" value="His-Me_finger_sf"/>
</dbReference>
<reference evidence="4" key="2">
    <citation type="submission" date="2025-09" db="UniProtKB">
        <authorList>
            <consortium name="Ensembl"/>
        </authorList>
    </citation>
    <scope>IDENTIFICATION</scope>
</reference>
<feature type="chain" id="PRO_5034421316" description="Endonuclease domain-containing 1 protein" evidence="1">
    <location>
        <begin position="20"/>
        <end position="269"/>
    </location>
</feature>
<evidence type="ECO:0000313" key="4">
    <source>
        <dbReference type="Ensembl" id="ENSNNAP00000011068.1"/>
    </source>
</evidence>
<evidence type="ECO:0008006" key="6">
    <source>
        <dbReference type="Google" id="ProtNLM"/>
    </source>
</evidence>
<keyword evidence="5" id="KW-1185">Reference proteome</keyword>
<dbReference type="SUPFAM" id="SSF54060">
    <property type="entry name" value="His-Me finger endonucleases"/>
    <property type="match status" value="1"/>
</dbReference>
<protein>
    <recommendedName>
        <fullName evidence="6">Endonuclease domain-containing 1 protein</fullName>
    </recommendedName>
</protein>
<feature type="domain" description="ENPP1-3/EXOG-like endonuclease/phosphodiesterase" evidence="2">
    <location>
        <begin position="57"/>
        <end position="263"/>
    </location>
</feature>
<dbReference type="Pfam" id="PF01223">
    <property type="entry name" value="Endonuclease_NS"/>
    <property type="match status" value="1"/>
</dbReference>
<dbReference type="Ensembl" id="ENSNNAT00000011576.1">
    <property type="protein sequence ID" value="ENSNNAP00000011068.1"/>
    <property type="gene ID" value="ENSNNAG00000007396.1"/>
</dbReference>
<sequence>MLPLWTLSLAASFLLSATGEVVDRFKTCTRFFFNHKPPELSLMPKNLATICQYYRGRYRFATLYDRDRRIPIFSAYKYQPGGSGRTNDWKIEPQLALPRKRRRKSMESEKDCEIDRDLLKHSQAVSEDYRQAVYDRGHLLPVFHQPDRDSKAATFTLTNVVPQLRKLNQGKWAEYEKNMTQLTKGCLVTYVLVGVVPGNKFIAHSRVNIPSHIWAAACCVAKQKQNKSWGFIAENNQDQIIQHSLKQLEIQLAKRYGQEHSTPRQSVAS</sequence>
<dbReference type="AlphaFoldDB" id="A0A8C7DVH8"/>
<dbReference type="Proteomes" id="UP000694559">
    <property type="component" value="Unplaced"/>
</dbReference>
<dbReference type="InterPro" id="IPR001604">
    <property type="entry name" value="Endo_G_ENPP1-like_dom"/>
</dbReference>
<dbReference type="GO" id="GO:0016787">
    <property type="term" value="F:hydrolase activity"/>
    <property type="evidence" value="ECO:0007669"/>
    <property type="project" value="InterPro"/>
</dbReference>
<name>A0A8C7DVH8_NAJNA</name>
<dbReference type="PANTHER" id="PTHR21472:SF26">
    <property type="entry name" value="ENDONUCLEASE DOMAIN CONTAINING 1"/>
    <property type="match status" value="1"/>
</dbReference>
<accession>A0A8C7DVH8</accession>
<dbReference type="PANTHER" id="PTHR21472">
    <property type="entry name" value="ENDONUCLEASE DOMAIN-CONTAINING 1 PROTEIN ENDOD1"/>
    <property type="match status" value="1"/>
</dbReference>
<dbReference type="GO" id="GO:0046872">
    <property type="term" value="F:metal ion binding"/>
    <property type="evidence" value="ECO:0007669"/>
    <property type="project" value="InterPro"/>
</dbReference>
<dbReference type="OrthoDB" id="69221at2759"/>
<evidence type="ECO:0000259" key="2">
    <source>
        <dbReference type="SMART" id="SM00477"/>
    </source>
</evidence>
<dbReference type="InterPro" id="IPR044929">
    <property type="entry name" value="DNA/RNA_non-sp_Endonuclease_sf"/>
</dbReference>
<dbReference type="SMART" id="SM00477">
    <property type="entry name" value="NUC"/>
    <property type="match status" value="1"/>
</dbReference>
<evidence type="ECO:0000256" key="1">
    <source>
        <dbReference type="SAM" id="SignalP"/>
    </source>
</evidence>
<proteinExistence type="predicted"/>
<dbReference type="InterPro" id="IPR039015">
    <property type="entry name" value="ENDOD1"/>
</dbReference>
<dbReference type="OMA" id="NMVPQDQ"/>
<evidence type="ECO:0000313" key="5">
    <source>
        <dbReference type="Proteomes" id="UP000694559"/>
    </source>
</evidence>
<dbReference type="GO" id="GO:0003676">
    <property type="term" value="F:nucleic acid binding"/>
    <property type="evidence" value="ECO:0007669"/>
    <property type="project" value="InterPro"/>
</dbReference>
<feature type="signal peptide" evidence="1">
    <location>
        <begin position="1"/>
        <end position="19"/>
    </location>
</feature>